<evidence type="ECO:0000313" key="3">
    <source>
        <dbReference type="Proteomes" id="UP000232688"/>
    </source>
</evidence>
<accession>A0A2I1FP16</accession>
<name>A0A2I1FP16_9GLOM</name>
<evidence type="ECO:0000313" key="1">
    <source>
        <dbReference type="EMBL" id="PKB93309.1"/>
    </source>
</evidence>
<evidence type="ECO:0000313" key="4">
    <source>
        <dbReference type="Proteomes" id="UP000232722"/>
    </source>
</evidence>
<dbReference type="AlphaFoldDB" id="A0A2I1FP16"/>
<dbReference type="EMBL" id="LLXJ01008390">
    <property type="protein sequence ID" value="PKB93309.1"/>
    <property type="molecule type" value="Genomic_DNA"/>
</dbReference>
<reference evidence="2 3" key="4">
    <citation type="submission" date="2017-10" db="EMBL/GenBank/DDBJ databases">
        <title>Genome analyses suggest a sexual origin of heterokaryosis in a supposedly ancient asexual fungus.</title>
        <authorList>
            <person name="Corradi N."/>
            <person name="Sedzielewska K."/>
            <person name="Noel J."/>
            <person name="Charron P."/>
            <person name="Farinelli L."/>
            <person name="Marton T."/>
            <person name="Kruger M."/>
            <person name="Pelin A."/>
            <person name="Brachmann A."/>
            <person name="Corradi N."/>
        </authorList>
    </citation>
    <scope>NUCLEOTIDE SEQUENCE [LARGE SCALE GENOMIC DNA]</scope>
    <source>
        <strain evidence="2 3">A1</strain>
    </source>
</reference>
<dbReference type="VEuPathDB" id="FungiDB:RhiirA1_482143"/>
<dbReference type="Proteomes" id="UP000232722">
    <property type="component" value="Unassembled WGS sequence"/>
</dbReference>
<dbReference type="VEuPathDB" id="FungiDB:FUN_016983"/>
<reference evidence="1 4" key="2">
    <citation type="submission" date="2017-09" db="EMBL/GenBank/DDBJ databases">
        <title>Extensive intraspecific genome diversity in a model arbuscular mycorrhizal fungus.</title>
        <authorList>
            <person name="Chen E.C."/>
            <person name="Morin E."/>
            <person name="Beaudet D."/>
            <person name="Noel J."/>
            <person name="Ndikumana S."/>
            <person name="Charron P."/>
            <person name="St-Onge C."/>
            <person name="Giorgi J."/>
            <person name="Grigoriev I.V."/>
            <person name="Roux C."/>
            <person name="Martin F.M."/>
            <person name="Corradi N."/>
        </authorList>
    </citation>
    <scope>NUCLEOTIDE SEQUENCE [LARGE SCALE GENOMIC DNA]</scope>
    <source>
        <strain evidence="1 4">A5</strain>
    </source>
</reference>
<sequence length="115" mass="13371">MVTDQKHSSDVFSEQKFIRYTEKLAKLLGLDEQNAGAYKALSGQIWELEKKLDDYHSQHNTLERRSALRLIAIICLKEDIAYIFYGAFGCYKFTRTIRADSIFPSGKYFTETLNF</sequence>
<dbReference type="Proteomes" id="UP000232688">
    <property type="component" value="Unassembled WGS sequence"/>
</dbReference>
<dbReference type="EMBL" id="LLXH01006290">
    <property type="protein sequence ID" value="PKC52165.1"/>
    <property type="molecule type" value="Genomic_DNA"/>
</dbReference>
<gene>
    <name evidence="2" type="ORF">RhiirA1_482143</name>
    <name evidence="1" type="ORF">RhiirA5_441684</name>
</gene>
<reference evidence="2 3" key="3">
    <citation type="submission" date="2017-10" db="EMBL/GenBank/DDBJ databases">
        <title>Extensive intraspecific genome diversity in a model arbuscular mycorrhizal fungus.</title>
        <authorList>
            <person name="Chen E.C.H."/>
            <person name="Morin E."/>
            <person name="Baudet D."/>
            <person name="Noel J."/>
            <person name="Ndikumana S."/>
            <person name="Charron P."/>
            <person name="St-Onge C."/>
            <person name="Giorgi J."/>
            <person name="Grigoriev I.V."/>
            <person name="Roux C."/>
            <person name="Martin F.M."/>
            <person name="Corradi N."/>
        </authorList>
    </citation>
    <scope>NUCLEOTIDE SEQUENCE [LARGE SCALE GENOMIC DNA]</scope>
    <source>
        <strain evidence="2 3">A1</strain>
    </source>
</reference>
<protein>
    <submittedName>
        <fullName evidence="1">Uncharacterized protein</fullName>
    </submittedName>
</protein>
<proteinExistence type="predicted"/>
<reference evidence="1 4" key="1">
    <citation type="submission" date="2016-04" db="EMBL/GenBank/DDBJ databases">
        <title>Genome analyses suggest a sexual origin of heterokaryosis in a supposedly ancient asexual fungus.</title>
        <authorList>
            <person name="Ropars J."/>
            <person name="Sedzielewska K."/>
            <person name="Noel J."/>
            <person name="Charron P."/>
            <person name="Farinelli L."/>
            <person name="Marton T."/>
            <person name="Kruger M."/>
            <person name="Pelin A."/>
            <person name="Brachmann A."/>
            <person name="Corradi N."/>
        </authorList>
    </citation>
    <scope>NUCLEOTIDE SEQUENCE [LARGE SCALE GENOMIC DNA]</scope>
    <source>
        <strain evidence="1 4">A5</strain>
    </source>
</reference>
<comment type="caution">
    <text evidence="1">The sequence shown here is derived from an EMBL/GenBank/DDBJ whole genome shotgun (WGS) entry which is preliminary data.</text>
</comment>
<evidence type="ECO:0000313" key="2">
    <source>
        <dbReference type="EMBL" id="PKC52165.1"/>
    </source>
</evidence>
<organism evidence="1 4">
    <name type="scientific">Rhizophagus irregularis</name>
    <dbReference type="NCBI Taxonomy" id="588596"/>
    <lineage>
        <taxon>Eukaryota</taxon>
        <taxon>Fungi</taxon>
        <taxon>Fungi incertae sedis</taxon>
        <taxon>Mucoromycota</taxon>
        <taxon>Glomeromycotina</taxon>
        <taxon>Glomeromycetes</taxon>
        <taxon>Glomerales</taxon>
        <taxon>Glomeraceae</taxon>
        <taxon>Rhizophagus</taxon>
    </lineage>
</organism>